<dbReference type="OrthoDB" id="9782855at2"/>
<feature type="compositionally biased region" description="Polar residues" evidence="7">
    <location>
        <begin position="1"/>
        <end position="10"/>
    </location>
</feature>
<evidence type="ECO:0000256" key="7">
    <source>
        <dbReference type="SAM" id="MobiDB-lite"/>
    </source>
</evidence>
<dbReference type="InterPro" id="IPR003333">
    <property type="entry name" value="CMAS"/>
</dbReference>
<evidence type="ECO:0000256" key="6">
    <source>
        <dbReference type="PIRSR" id="PIRSR003085-1"/>
    </source>
</evidence>
<dbReference type="GO" id="GO:0032259">
    <property type="term" value="P:methylation"/>
    <property type="evidence" value="ECO:0007669"/>
    <property type="project" value="UniProtKB-KW"/>
</dbReference>
<dbReference type="PANTHER" id="PTHR43667:SF2">
    <property type="entry name" value="FATTY ACID C-METHYL TRANSFERASE"/>
    <property type="match status" value="1"/>
</dbReference>
<dbReference type="Pfam" id="PF02353">
    <property type="entry name" value="CMAS"/>
    <property type="match status" value="1"/>
</dbReference>
<dbReference type="GO" id="GO:0008610">
    <property type="term" value="P:lipid biosynthetic process"/>
    <property type="evidence" value="ECO:0007669"/>
    <property type="project" value="InterPro"/>
</dbReference>
<dbReference type="EMBL" id="FNJL01000002">
    <property type="protein sequence ID" value="SDO67169.1"/>
    <property type="molecule type" value="Genomic_DNA"/>
</dbReference>
<organism evidence="8 9">
    <name type="scientific">Paracidovorax cattleyae</name>
    <dbReference type="NCBI Taxonomy" id="80868"/>
    <lineage>
        <taxon>Bacteria</taxon>
        <taxon>Pseudomonadati</taxon>
        <taxon>Pseudomonadota</taxon>
        <taxon>Betaproteobacteria</taxon>
        <taxon>Burkholderiales</taxon>
        <taxon>Comamonadaceae</taxon>
        <taxon>Paracidovorax</taxon>
    </lineage>
</organism>
<dbReference type="PIRSF" id="PIRSF003085">
    <property type="entry name" value="CMAS"/>
    <property type="match status" value="1"/>
</dbReference>
<evidence type="ECO:0000256" key="4">
    <source>
        <dbReference type="ARBA" id="ARBA00022691"/>
    </source>
</evidence>
<dbReference type="CDD" id="cd02440">
    <property type="entry name" value="AdoMet_MTases"/>
    <property type="match status" value="1"/>
</dbReference>
<dbReference type="PANTHER" id="PTHR43667">
    <property type="entry name" value="CYCLOPROPANE-FATTY-ACYL-PHOSPHOLIPID SYNTHASE"/>
    <property type="match status" value="1"/>
</dbReference>
<dbReference type="SUPFAM" id="SSF53335">
    <property type="entry name" value="S-adenosyl-L-methionine-dependent methyltransferases"/>
    <property type="match status" value="1"/>
</dbReference>
<feature type="active site" evidence="6">
    <location>
        <position position="406"/>
    </location>
</feature>
<accession>A0A1H0LG39</accession>
<dbReference type="GO" id="GO:0008168">
    <property type="term" value="F:methyltransferase activity"/>
    <property type="evidence" value="ECO:0007669"/>
    <property type="project" value="UniProtKB-KW"/>
</dbReference>
<protein>
    <submittedName>
        <fullName evidence="8">Cyclopropane-fatty-acyl-phospholipid synthase</fullName>
    </submittedName>
</protein>
<feature type="region of interest" description="Disordered" evidence="7">
    <location>
        <begin position="1"/>
        <end position="33"/>
    </location>
</feature>
<evidence type="ECO:0000256" key="1">
    <source>
        <dbReference type="ARBA" id="ARBA00010815"/>
    </source>
</evidence>
<dbReference type="Proteomes" id="UP000199317">
    <property type="component" value="Unassembled WGS sequence"/>
</dbReference>
<keyword evidence="2" id="KW-0489">Methyltransferase</keyword>
<dbReference type="Gene3D" id="3.40.50.150">
    <property type="entry name" value="Vaccinia Virus protein VP39"/>
    <property type="match status" value="1"/>
</dbReference>
<comment type="similarity">
    <text evidence="1">Belongs to the CFA/CMAS family.</text>
</comment>
<evidence type="ECO:0000313" key="9">
    <source>
        <dbReference type="Proteomes" id="UP000199317"/>
    </source>
</evidence>
<evidence type="ECO:0000256" key="5">
    <source>
        <dbReference type="ARBA" id="ARBA00023098"/>
    </source>
</evidence>
<dbReference type="InterPro" id="IPR050723">
    <property type="entry name" value="CFA/CMAS"/>
</dbReference>
<proteinExistence type="inferred from homology"/>
<reference evidence="9" key="1">
    <citation type="submission" date="2016-10" db="EMBL/GenBank/DDBJ databases">
        <authorList>
            <person name="Varghese N."/>
            <person name="Submissions S."/>
        </authorList>
    </citation>
    <scope>NUCLEOTIDE SEQUENCE [LARGE SCALE GENOMIC DNA]</scope>
    <source>
        <strain evidence="9">DSM 17101</strain>
    </source>
</reference>
<name>A0A1H0LG39_9BURK</name>
<evidence type="ECO:0000256" key="3">
    <source>
        <dbReference type="ARBA" id="ARBA00022679"/>
    </source>
</evidence>
<dbReference type="InterPro" id="IPR029063">
    <property type="entry name" value="SAM-dependent_MTases_sf"/>
</dbReference>
<keyword evidence="9" id="KW-1185">Reference proteome</keyword>
<dbReference type="AlphaFoldDB" id="A0A1H0LG39"/>
<keyword evidence="3" id="KW-0808">Transferase</keyword>
<dbReference type="RefSeq" id="WP_092832098.1">
    <property type="nucleotide sequence ID" value="NZ_CP028290.1"/>
</dbReference>
<sequence length="427" mass="47449">MTPSPTSPTKAASGLSEESSGHHLPHARRSPGRPWLHRPLERLLRRLLASMACGSLSVHLPDGGVLHGAGAAPGPQAAMVLHVWKPVWRLLAGGDLGLAEGYRRGEWSTPDLTALLECGSRNEAPWSRGIGGGWLARWAGRLRHLLRANTRGGSRRNIAFHYDMGNDFYAQWLDASMLYSSAIYPTGSESLEAAQAVKLERIAERLALQPGEEVLEIGCGWGALAQDMARRGARVTGITLSSEQLRFAQERMRQAGLQDTVELRLQDYRDVPGTFDHIVSIEMLEAVGESFWPTYFATLRDRLRPGGRAVLQVITIADRHFEHYRSGADFIQRYIFPGGMLPSPAVLASQAAGAGLRIRSSETFGPDYATTLAQWRQRFQSAWPSIEPLGFDEPFRRLWEYYLCYCEAGFRTGHIDVGLYTLEHTDR</sequence>
<gene>
    <name evidence="8" type="ORF">SAMN04489708_102181</name>
</gene>
<evidence type="ECO:0000313" key="8">
    <source>
        <dbReference type="EMBL" id="SDO67169.1"/>
    </source>
</evidence>
<keyword evidence="5" id="KW-0443">Lipid metabolism</keyword>
<evidence type="ECO:0000256" key="2">
    <source>
        <dbReference type="ARBA" id="ARBA00022603"/>
    </source>
</evidence>
<keyword evidence="4" id="KW-0949">S-adenosyl-L-methionine</keyword>